<gene>
    <name evidence="2" type="ORF">P0Y49_11025</name>
</gene>
<dbReference type="AlphaFoldDB" id="A0AAJ5WBR9"/>
<evidence type="ECO:0000313" key="3">
    <source>
        <dbReference type="Proteomes" id="UP001214530"/>
    </source>
</evidence>
<proteinExistence type="predicted"/>
<dbReference type="InterPro" id="IPR029035">
    <property type="entry name" value="DHS-like_NAD/FAD-binding_dom"/>
</dbReference>
<organism evidence="2 3">
    <name type="scientific">Candidatus Pedobacter colombiensis</name>
    <dbReference type="NCBI Taxonomy" id="3121371"/>
    <lineage>
        <taxon>Bacteria</taxon>
        <taxon>Pseudomonadati</taxon>
        <taxon>Bacteroidota</taxon>
        <taxon>Sphingobacteriia</taxon>
        <taxon>Sphingobacteriales</taxon>
        <taxon>Sphingobacteriaceae</taxon>
        <taxon>Pedobacter</taxon>
    </lineage>
</organism>
<protein>
    <submittedName>
        <fullName evidence="2">Uncharacterized protein</fullName>
    </submittedName>
</protein>
<name>A0AAJ5WBR9_9SPHI</name>
<reference evidence="2" key="1">
    <citation type="submission" date="2023-03" db="EMBL/GenBank/DDBJ databases">
        <title>Andean soil-derived lignocellulolytic bacterial consortium as a source of novel taxa and putative plastic-active enzymes.</title>
        <authorList>
            <person name="Diaz-Garcia L."/>
            <person name="Chuvochina M."/>
            <person name="Feuerriegel G."/>
            <person name="Bunk B."/>
            <person name="Sproer C."/>
            <person name="Streit W.R."/>
            <person name="Rodriguez L.M."/>
            <person name="Overmann J."/>
            <person name="Jimenez D.J."/>
        </authorList>
    </citation>
    <scope>NUCLEOTIDE SEQUENCE</scope>
    <source>
        <strain evidence="2">MAG 3858</strain>
    </source>
</reference>
<accession>A0AAJ5WBR9</accession>
<sequence>MKRRNTQEEDTPFENKKVAFKLKEKKASRKKIVYFLGAGCSAAFGYPITRQIMPKICQLLYNSTITKKNEYRKELISSLGMLYPCFNKNYKETQLVDVIELLSLIDYSCLYNFPLHPDMDQKKTEQLRFNFTRSLIEMLIAFDKEAYNPNIEEDRIQELSYSKFSNLLSKQFEECDVSIITTNYDMSIDRLLPSKNFNIDYGVSYRNIESQIIHRPNIPDLSYFKLHGSHNWLKCNCCGLYYINPFGTISHQYFKSELNDMNTCICSDKARLNLVIVAPSLIRDVRDPNLLQIWNAAQESIRKADKIVFIGYSLPSEDIAIKSMLMRGINSNINLSKREIEIEVVMKGTERFIPYRNLINNKKLKYFSKGLEDWMAK</sequence>
<dbReference type="SUPFAM" id="SSF52467">
    <property type="entry name" value="DHS-like NAD/FAD-binding domain"/>
    <property type="match status" value="1"/>
</dbReference>
<keyword evidence="1" id="KW-1133">Transmembrane helix</keyword>
<evidence type="ECO:0000313" key="2">
    <source>
        <dbReference type="EMBL" id="WEK21667.1"/>
    </source>
</evidence>
<keyword evidence="1" id="KW-0472">Membrane</keyword>
<feature type="transmembrane region" description="Helical" evidence="1">
    <location>
        <begin position="32"/>
        <end position="49"/>
    </location>
</feature>
<dbReference type="EMBL" id="CP119313">
    <property type="protein sequence ID" value="WEK21667.1"/>
    <property type="molecule type" value="Genomic_DNA"/>
</dbReference>
<dbReference type="Proteomes" id="UP001214530">
    <property type="component" value="Chromosome"/>
</dbReference>
<evidence type="ECO:0000256" key="1">
    <source>
        <dbReference type="SAM" id="Phobius"/>
    </source>
</evidence>
<keyword evidence="1" id="KW-0812">Transmembrane</keyword>